<dbReference type="GO" id="GO:0005093">
    <property type="term" value="F:Rab GDP-dissociation inhibitor activity"/>
    <property type="evidence" value="ECO:0007669"/>
    <property type="project" value="InterPro"/>
</dbReference>
<proteinExistence type="inferred from homology"/>
<dbReference type="GO" id="GO:0016192">
    <property type="term" value="P:vesicle-mediated transport"/>
    <property type="evidence" value="ECO:0007669"/>
    <property type="project" value="TreeGrafter"/>
</dbReference>
<dbReference type="InterPro" id="IPR018203">
    <property type="entry name" value="GDP_dissociation_inhibitor"/>
</dbReference>
<dbReference type="InterPro" id="IPR000806">
    <property type="entry name" value="RabGDI"/>
</dbReference>
<protein>
    <recommendedName>
        <fullName evidence="3">Rab GDP dissociation inhibitor</fullName>
    </recommendedName>
</protein>
<dbReference type="GO" id="GO:0005096">
    <property type="term" value="F:GTPase activator activity"/>
    <property type="evidence" value="ECO:0007669"/>
    <property type="project" value="UniProtKB-KW"/>
</dbReference>
<dbReference type="AlphaFoldDB" id="A0AAE1FV67"/>
<dbReference type="SUPFAM" id="SSF51905">
    <property type="entry name" value="FAD/NAD(P)-binding domain"/>
    <property type="match status" value="2"/>
</dbReference>
<evidence type="ECO:0000256" key="1">
    <source>
        <dbReference type="ARBA" id="ARBA00005593"/>
    </source>
</evidence>
<dbReference type="Gene3D" id="3.50.50.60">
    <property type="entry name" value="FAD/NAD(P)-binding domain"/>
    <property type="match status" value="1"/>
</dbReference>
<accession>A0AAE1FV67</accession>
<gene>
    <name evidence="4" type="ORF">Pcinc_015274</name>
</gene>
<dbReference type="Gene3D" id="1.10.405.10">
    <property type="entry name" value="Guanine Nucleotide Dissociation Inhibitor, domain 1"/>
    <property type="match status" value="1"/>
</dbReference>
<dbReference type="FunFam" id="3.50.50.60:FF:000158">
    <property type="entry name" value="Rab GDP dissociation inhibitor"/>
    <property type="match status" value="1"/>
</dbReference>
<dbReference type="GO" id="GO:0005737">
    <property type="term" value="C:cytoplasm"/>
    <property type="evidence" value="ECO:0007669"/>
    <property type="project" value="UniProtKB-SubCell"/>
</dbReference>
<dbReference type="EMBL" id="JAWQEG010001346">
    <property type="protein sequence ID" value="KAK3880205.1"/>
    <property type="molecule type" value="Genomic_DNA"/>
</dbReference>
<dbReference type="GO" id="GO:0007264">
    <property type="term" value="P:small GTPase-mediated signal transduction"/>
    <property type="evidence" value="ECO:0007669"/>
    <property type="project" value="InterPro"/>
</dbReference>
<comment type="function">
    <text evidence="3">Regulates the GDP/GTP exchange reaction of most RAB proteins by inhibiting the dissociation of GDP from them, and the subsequent binding of GTP.</text>
</comment>
<dbReference type="PANTHER" id="PTHR11787">
    <property type="entry name" value="RAB GDP-DISSOCIATION INHIBITOR"/>
    <property type="match status" value="1"/>
</dbReference>
<name>A0AAE1FV67_PETCI</name>
<comment type="subcellular location">
    <subcellularLocation>
        <location evidence="3">Cytoplasm</location>
    </subcellularLocation>
</comment>
<evidence type="ECO:0000256" key="2">
    <source>
        <dbReference type="ARBA" id="ARBA00022468"/>
    </source>
</evidence>
<keyword evidence="5" id="KW-1185">Reference proteome</keyword>
<dbReference type="PRINTS" id="PR00891">
    <property type="entry name" value="RABGDIREP"/>
</dbReference>
<dbReference type="GO" id="GO:0015031">
    <property type="term" value="P:protein transport"/>
    <property type="evidence" value="ECO:0007669"/>
    <property type="project" value="InterPro"/>
</dbReference>
<sequence>MDEEYDCIVLGTGLKECIISGMLSVSGKKVLHMDRNKYYGGESASITPLEDLFTKFGLPSPEETYGRTRDWNVDLIPKFLMANGQLVKLLIHTGVTRYLEFKSVEGSYVYKGTKISKVPADEKEALTSDLMGMFEKRRFKNFLVFAQDFKDDDPGSWKAVPGFDPINTTMNTVFAHYNLDKNTIDFTGHALALYRDDDYLTKPAGDTLKRIKLYSDSLARYGKSPYLYPLYGLGELPQGFARLSAIYGGTYMLDKPIDEIVLEDGKVTGVRSGGETAKCKQVYCDPSYVPDRVQKVGQVVRAICLLDHPISNTKDALSTQIIIPQKQVNRNSDIYVSLVSYTHQVAAKGWFIAMVSTTVETDNPEAEIAPGLNLLGPVKQKFVTVSPIYKPQDDGTGNQIFISESYDATSHFETTCLDVLSIYRRGTGDDFDFSKVKHNLGDEDM</sequence>
<dbReference type="FunFam" id="3.50.50.60:FF:000232">
    <property type="entry name" value="Rab GDP dissociation inhibitor"/>
    <property type="match status" value="1"/>
</dbReference>
<evidence type="ECO:0000313" key="5">
    <source>
        <dbReference type="Proteomes" id="UP001286313"/>
    </source>
</evidence>
<dbReference type="InterPro" id="IPR036188">
    <property type="entry name" value="FAD/NAD-bd_sf"/>
</dbReference>
<keyword evidence="3" id="KW-0963">Cytoplasm</keyword>
<dbReference type="Proteomes" id="UP001286313">
    <property type="component" value="Unassembled WGS sequence"/>
</dbReference>
<dbReference type="FunFam" id="3.30.519.10:FF:000005">
    <property type="entry name" value="Rab GDP dissociation inhibitor"/>
    <property type="match status" value="1"/>
</dbReference>
<dbReference type="PRINTS" id="PR00892">
    <property type="entry name" value="RABGDI"/>
</dbReference>
<evidence type="ECO:0000313" key="4">
    <source>
        <dbReference type="EMBL" id="KAK3880205.1"/>
    </source>
</evidence>
<dbReference type="Pfam" id="PF00996">
    <property type="entry name" value="GDI"/>
    <property type="match status" value="1"/>
</dbReference>
<reference evidence="4" key="1">
    <citation type="submission" date="2023-10" db="EMBL/GenBank/DDBJ databases">
        <title>Genome assemblies of two species of porcelain crab, Petrolisthes cinctipes and Petrolisthes manimaculis (Anomura: Porcellanidae).</title>
        <authorList>
            <person name="Angst P."/>
        </authorList>
    </citation>
    <scope>NUCLEOTIDE SEQUENCE</scope>
    <source>
        <strain evidence="4">PB745_01</strain>
        <tissue evidence="4">Gill</tissue>
    </source>
</reference>
<dbReference type="Gene3D" id="3.30.519.10">
    <property type="entry name" value="Guanine Nucleotide Dissociation Inhibitor, domain 2"/>
    <property type="match status" value="1"/>
</dbReference>
<dbReference type="FunFam" id="1.10.405.10:FF:000001">
    <property type="entry name" value="Rab GDP dissociation inhibitor"/>
    <property type="match status" value="1"/>
</dbReference>
<dbReference type="PANTHER" id="PTHR11787:SF8">
    <property type="entry name" value="RAB GDP DISSOCIATION INHIBITOR"/>
    <property type="match status" value="1"/>
</dbReference>
<evidence type="ECO:0000256" key="3">
    <source>
        <dbReference type="RuleBase" id="RU363124"/>
    </source>
</evidence>
<organism evidence="4 5">
    <name type="scientific">Petrolisthes cinctipes</name>
    <name type="common">Flat porcelain crab</name>
    <dbReference type="NCBI Taxonomy" id="88211"/>
    <lineage>
        <taxon>Eukaryota</taxon>
        <taxon>Metazoa</taxon>
        <taxon>Ecdysozoa</taxon>
        <taxon>Arthropoda</taxon>
        <taxon>Crustacea</taxon>
        <taxon>Multicrustacea</taxon>
        <taxon>Malacostraca</taxon>
        <taxon>Eumalacostraca</taxon>
        <taxon>Eucarida</taxon>
        <taxon>Decapoda</taxon>
        <taxon>Pleocyemata</taxon>
        <taxon>Anomura</taxon>
        <taxon>Galatheoidea</taxon>
        <taxon>Porcellanidae</taxon>
        <taxon>Petrolisthes</taxon>
    </lineage>
</organism>
<comment type="caution">
    <text evidence="4">The sequence shown here is derived from an EMBL/GenBank/DDBJ whole genome shotgun (WGS) entry which is preliminary data.</text>
</comment>
<comment type="similarity">
    <text evidence="1 3">Belongs to the Rab GDI family.</text>
</comment>
<keyword evidence="2 3" id="KW-0343">GTPase activation</keyword>